<dbReference type="RefSeq" id="WP_021717437.1">
    <property type="nucleotide sequence ID" value="NZ_AP019004.1"/>
</dbReference>
<protein>
    <submittedName>
        <fullName evidence="2">Cell division protein FtsL</fullName>
    </submittedName>
</protein>
<evidence type="ECO:0000256" key="1">
    <source>
        <dbReference type="SAM" id="Phobius"/>
    </source>
</evidence>
<sequence>MLARKYDNYAWEEIEYERPVERVRKVKKVDYKLVRRRAAVLVLLVMVAYFAAVARSESLVRTGDELVALKQQEATLLLKNSEIKIEVEQLKGPERVTSIAEKQLGMTVARNNIYVKADSRKVAYDGYAYAK</sequence>
<keyword evidence="2" id="KW-0131">Cell cycle</keyword>
<keyword evidence="1" id="KW-0472">Membrane</keyword>
<keyword evidence="2" id="KW-0132">Cell division</keyword>
<comment type="caution">
    <text evidence="2">The sequence shown here is derived from an EMBL/GenBank/DDBJ whole genome shotgun (WGS) entry which is preliminary data.</text>
</comment>
<evidence type="ECO:0000313" key="6">
    <source>
        <dbReference type="Proteomes" id="UP000484547"/>
    </source>
</evidence>
<dbReference type="Proteomes" id="UP000484547">
    <property type="component" value="Unassembled WGS sequence"/>
</dbReference>
<evidence type="ECO:0000313" key="2">
    <source>
        <dbReference type="EMBL" id="CDB45406.1"/>
    </source>
</evidence>
<accession>A0A3G9H7E5</accession>
<accession>R6IJ63</accession>
<dbReference type="AlphaFoldDB" id="A0A3G9H7E5"/>
<evidence type="ECO:0000313" key="5">
    <source>
        <dbReference type="Proteomes" id="UP000443070"/>
    </source>
</evidence>
<proteinExistence type="predicted"/>
<reference evidence="5 6" key="2">
    <citation type="journal article" date="2019" name="Nat. Med.">
        <title>A library of human gut bacterial isolates paired with longitudinal multiomics data enables mechanistic microbiome research.</title>
        <authorList>
            <person name="Poyet M."/>
            <person name="Groussin M."/>
            <person name="Gibbons S.M."/>
            <person name="Avila-Pacheco J."/>
            <person name="Jiang X."/>
            <person name="Kearney S.M."/>
            <person name="Perrotta A.R."/>
            <person name="Berdy B."/>
            <person name="Zhao S."/>
            <person name="Lieberman T.D."/>
            <person name="Swanson P.K."/>
            <person name="Smith M."/>
            <person name="Roesemann S."/>
            <person name="Alexander J.E."/>
            <person name="Rich S.A."/>
            <person name="Livny J."/>
            <person name="Vlamakis H."/>
            <person name="Clish C."/>
            <person name="Bullock K."/>
            <person name="Deik A."/>
            <person name="Scott J."/>
            <person name="Pierce K.A."/>
            <person name="Xavier R.J."/>
            <person name="Alm E.J."/>
        </authorList>
    </citation>
    <scope>NUCLEOTIDE SEQUENCE [LARGE SCALE GENOMIC DNA]</scope>
    <source>
        <strain evidence="3 6">BIOML-A13</strain>
        <strain evidence="4 5">BIOML-A3</strain>
    </source>
</reference>
<evidence type="ECO:0000313" key="4">
    <source>
        <dbReference type="EMBL" id="MTU04614.1"/>
    </source>
</evidence>
<feature type="transmembrane region" description="Helical" evidence="1">
    <location>
        <begin position="34"/>
        <end position="52"/>
    </location>
</feature>
<dbReference type="EMBL" id="WNBW01000009">
    <property type="protein sequence ID" value="MTU04614.1"/>
    <property type="molecule type" value="Genomic_DNA"/>
</dbReference>
<organism evidence="2">
    <name type="scientific">Phascolarctobacterium faecium</name>
    <dbReference type="NCBI Taxonomy" id="33025"/>
    <lineage>
        <taxon>Bacteria</taxon>
        <taxon>Bacillati</taxon>
        <taxon>Bacillota</taxon>
        <taxon>Negativicutes</taxon>
        <taxon>Acidaminococcales</taxon>
        <taxon>Acidaminococcaceae</taxon>
        <taxon>Phascolarctobacterium</taxon>
    </lineage>
</organism>
<keyword evidence="1" id="KW-1133">Transmembrane helix</keyword>
<reference evidence="2" key="1">
    <citation type="submission" date="2012-11" db="EMBL/GenBank/DDBJ databases">
        <title>Dependencies among metagenomic species, viruses, plasmids and units of genetic variation.</title>
        <authorList>
            <person name="Nielsen H.B."/>
            <person name="Almeida M."/>
            <person name="Juncker A.S."/>
            <person name="Rasmussen S."/>
            <person name="Li J."/>
            <person name="Sunagawa S."/>
            <person name="Plichta D."/>
            <person name="Gautier L."/>
            <person name="Le Chatelier E."/>
            <person name="Peletier E."/>
            <person name="Bonde I."/>
            <person name="Nielsen T."/>
            <person name="Manichanh C."/>
            <person name="Arumugam M."/>
            <person name="Batto J."/>
            <person name="Santos M.B.Q.D."/>
            <person name="Blom N."/>
            <person name="Borruel N."/>
            <person name="Burgdorf K.S."/>
            <person name="Boumezbeur F."/>
            <person name="Casellas F."/>
            <person name="Dore J."/>
            <person name="Guarner F."/>
            <person name="Hansen T."/>
            <person name="Hildebrand F."/>
            <person name="Kaas R.S."/>
            <person name="Kennedy S."/>
            <person name="Kristiansen K."/>
            <person name="Kultima J.R."/>
            <person name="Leonard P."/>
            <person name="Levenez F."/>
            <person name="Lund O."/>
            <person name="Moumen B."/>
            <person name="Le Paslier D."/>
            <person name="Pons N."/>
            <person name="Pedersen O."/>
            <person name="Prifti E."/>
            <person name="Qin J."/>
            <person name="Raes J."/>
            <person name="Tap J."/>
            <person name="Tims S."/>
            <person name="Ussery D.W."/>
            <person name="Yamada T."/>
            <person name="MetaHit consortium"/>
            <person name="Renault P."/>
            <person name="Sicheritz-Ponten T."/>
            <person name="Bork P."/>
            <person name="Wang J."/>
            <person name="Brunak S."/>
            <person name="Ehrlich S.D."/>
        </authorList>
    </citation>
    <scope>NUCLEOTIDE SEQUENCE [LARGE SCALE GENOMIC DNA]</scope>
</reference>
<gene>
    <name evidence="2" type="ORF">BN533_00534</name>
    <name evidence="3" type="ORF">GMD11_10000</name>
    <name evidence="4" type="ORF">GMD18_09405</name>
</gene>
<dbReference type="GO" id="GO:0051301">
    <property type="term" value="P:cell division"/>
    <property type="evidence" value="ECO:0007669"/>
    <property type="project" value="UniProtKB-KW"/>
</dbReference>
<dbReference type="Proteomes" id="UP000443070">
    <property type="component" value="Unassembled WGS sequence"/>
</dbReference>
<name>A0A3G9H7E5_9FIRM</name>
<dbReference type="GeneID" id="49407717"/>
<dbReference type="EMBL" id="CBDS010000033">
    <property type="protein sequence ID" value="CDB45406.1"/>
    <property type="molecule type" value="Genomic_DNA"/>
</dbReference>
<keyword evidence="1" id="KW-0812">Transmembrane</keyword>
<dbReference type="InterPro" id="IPR007060">
    <property type="entry name" value="FtsL/DivIC"/>
</dbReference>
<dbReference type="Pfam" id="PF04977">
    <property type="entry name" value="DivIC"/>
    <property type="match status" value="1"/>
</dbReference>
<dbReference type="OrthoDB" id="3034844at2"/>
<evidence type="ECO:0000313" key="3">
    <source>
        <dbReference type="EMBL" id="MTT76593.1"/>
    </source>
</evidence>
<keyword evidence="5" id="KW-1185">Reference proteome</keyword>
<dbReference type="EMBL" id="WNBM01000009">
    <property type="protein sequence ID" value="MTT76593.1"/>
    <property type="molecule type" value="Genomic_DNA"/>
</dbReference>